<reference evidence="2 3" key="1">
    <citation type="submission" date="2016-10" db="EMBL/GenBank/DDBJ databases">
        <authorList>
            <person name="de Groot N.N."/>
        </authorList>
    </citation>
    <scope>NUCLEOTIDE SEQUENCE [LARGE SCALE GENOMIC DNA]</scope>
    <source>
        <strain evidence="2 3">DSM 24677</strain>
    </source>
</reference>
<gene>
    <name evidence="2" type="ORF">SAMN05444486_101580</name>
</gene>
<dbReference type="OrthoDB" id="7161229at2"/>
<dbReference type="Proteomes" id="UP000199026">
    <property type="component" value="Unassembled WGS sequence"/>
</dbReference>
<dbReference type="AlphaFoldDB" id="A0A1H3HPP2"/>
<feature type="region of interest" description="Disordered" evidence="1">
    <location>
        <begin position="243"/>
        <end position="262"/>
    </location>
</feature>
<keyword evidence="2" id="KW-0132">Cell division</keyword>
<feature type="region of interest" description="Disordered" evidence="1">
    <location>
        <begin position="178"/>
        <end position="230"/>
    </location>
</feature>
<dbReference type="EMBL" id="FNPR01000001">
    <property type="protein sequence ID" value="SDY17443.1"/>
    <property type="molecule type" value="Genomic_DNA"/>
</dbReference>
<evidence type="ECO:0000256" key="1">
    <source>
        <dbReference type="SAM" id="MobiDB-lite"/>
    </source>
</evidence>
<keyword evidence="2" id="KW-0131">Cell cycle</keyword>
<name>A0A1H3HPP2_9RHOB</name>
<dbReference type="RefSeq" id="WP_089887681.1">
    <property type="nucleotide sequence ID" value="NZ_CALJFH010000007.1"/>
</dbReference>
<dbReference type="STRING" id="576131.SAMN05444486_101580"/>
<evidence type="ECO:0000313" key="3">
    <source>
        <dbReference type="Proteomes" id="UP000199026"/>
    </source>
</evidence>
<feature type="compositionally biased region" description="Low complexity" evidence="1">
    <location>
        <begin position="178"/>
        <end position="194"/>
    </location>
</feature>
<feature type="region of interest" description="Disordered" evidence="1">
    <location>
        <begin position="55"/>
        <end position="143"/>
    </location>
</feature>
<organism evidence="2 3">
    <name type="scientific">Lentibacter algarum</name>
    <dbReference type="NCBI Taxonomy" id="576131"/>
    <lineage>
        <taxon>Bacteria</taxon>
        <taxon>Pseudomonadati</taxon>
        <taxon>Pseudomonadota</taxon>
        <taxon>Alphaproteobacteria</taxon>
        <taxon>Rhodobacterales</taxon>
        <taxon>Roseobacteraceae</taxon>
        <taxon>Lentibacter</taxon>
    </lineage>
</organism>
<proteinExistence type="predicted"/>
<keyword evidence="3" id="KW-1185">Reference proteome</keyword>
<evidence type="ECO:0000313" key="2">
    <source>
        <dbReference type="EMBL" id="SDY17443.1"/>
    </source>
</evidence>
<dbReference type="GO" id="GO:0051301">
    <property type="term" value="P:cell division"/>
    <property type="evidence" value="ECO:0007669"/>
    <property type="project" value="UniProtKB-KW"/>
</dbReference>
<feature type="compositionally biased region" description="Low complexity" evidence="1">
    <location>
        <begin position="220"/>
        <end position="230"/>
    </location>
</feature>
<dbReference type="Gene3D" id="3.30.1150.10">
    <property type="match status" value="1"/>
</dbReference>
<dbReference type="GeneID" id="78123382"/>
<sequence>MNRGQSISLIGHLGLIGLLLFGGKWNSDPLPFEISDVSVVSEAEYQAVLAAVRAPEAASDIEVPEPPSEDETSQPQAAPDTPPDTQVAPDVASPETDVAPEVDTSEPAVTTQVEDVPPQLVQPQEDVAVLTPGTSPRPKLRPIERVAPEAVNAPEQTDVAPAEQVQPETAPDAIAEVVEPETEAAQPEAATTEINPEARDDVTLAPAQSMRPKGRPQRQAEAATAPAAEASNAVNDALAEALSGGADTAEETAAPAGAPLTGGEREGLKLAISRCYNVGALSSEALAVNIYVSVEMARDGKPVIPSIKLLRSENGSDAAAKQAYDAARRAIIICGSDGFDLPSEKYDQWKTVEIKFNPESMR</sequence>
<protein>
    <submittedName>
        <fullName evidence="2">Cell division and transport-associated protein TolA</fullName>
    </submittedName>
</protein>
<accession>A0A1H3HPP2</accession>